<feature type="transmembrane region" description="Helical" evidence="1">
    <location>
        <begin position="158"/>
        <end position="179"/>
    </location>
</feature>
<evidence type="ECO:0008006" key="4">
    <source>
        <dbReference type="Google" id="ProtNLM"/>
    </source>
</evidence>
<keyword evidence="3" id="KW-1185">Reference proteome</keyword>
<feature type="transmembrane region" description="Helical" evidence="1">
    <location>
        <begin position="80"/>
        <end position="103"/>
    </location>
</feature>
<reference evidence="2 3" key="1">
    <citation type="journal article" date="2016" name="Mol. Biol. Evol.">
        <title>Comparative Genomics of Early-Diverging Mushroom-Forming Fungi Provides Insights into the Origins of Lignocellulose Decay Capabilities.</title>
        <authorList>
            <person name="Nagy L.G."/>
            <person name="Riley R."/>
            <person name="Tritt A."/>
            <person name="Adam C."/>
            <person name="Daum C."/>
            <person name="Floudas D."/>
            <person name="Sun H."/>
            <person name="Yadav J.S."/>
            <person name="Pangilinan J."/>
            <person name="Larsson K.H."/>
            <person name="Matsuura K."/>
            <person name="Barry K."/>
            <person name="Labutti K."/>
            <person name="Kuo R."/>
            <person name="Ohm R.A."/>
            <person name="Bhattacharya S.S."/>
            <person name="Shirouzu T."/>
            <person name="Yoshinaga Y."/>
            <person name="Martin F.M."/>
            <person name="Grigoriev I.V."/>
            <person name="Hibbett D.S."/>
        </authorList>
    </citation>
    <scope>NUCLEOTIDE SEQUENCE [LARGE SCALE GENOMIC DNA]</scope>
    <source>
        <strain evidence="2 3">HHB12029</strain>
    </source>
</reference>
<feature type="transmembrane region" description="Helical" evidence="1">
    <location>
        <begin position="43"/>
        <end position="68"/>
    </location>
</feature>
<feature type="non-terminal residue" evidence="2">
    <location>
        <position position="1"/>
    </location>
</feature>
<dbReference type="AlphaFoldDB" id="A0A165NN48"/>
<name>A0A165NN48_EXIGL</name>
<accession>A0A165NN48</accession>
<keyword evidence="1" id="KW-0812">Transmembrane</keyword>
<evidence type="ECO:0000313" key="2">
    <source>
        <dbReference type="EMBL" id="KZW00978.1"/>
    </source>
</evidence>
<dbReference type="InParanoid" id="A0A165NN48"/>
<dbReference type="Proteomes" id="UP000077266">
    <property type="component" value="Unassembled WGS sequence"/>
</dbReference>
<protein>
    <recommendedName>
        <fullName evidence="4">Serpentine receptor class gamma</fullName>
    </recommendedName>
</protein>
<sequence>VAFYLNNQTHWTHYASYFAHVFGAWLQDALLIWRYFFFWERKYYMLIVPIPLFITSIIIGCLLLAQIGHPGSSIWQRVTFNLFITFWGIELSTTIFVTTLIVGRLLYVRAKMKKIMGRSYRCPYLSIAAILIESGLMYSVGGIVFVICYTINTPFQNVILNAMGQVQAFVPVLIILRVAQGRGITKMTFDTASATLRSTTGVTSAVRLQNLAKRSSRTAVEHPQLVHYESEATSNTDTKFEILTGDATEGRV</sequence>
<dbReference type="OrthoDB" id="3186354at2759"/>
<feature type="transmembrane region" description="Helical" evidence="1">
    <location>
        <begin position="124"/>
        <end position="152"/>
    </location>
</feature>
<organism evidence="2 3">
    <name type="scientific">Exidia glandulosa HHB12029</name>
    <dbReference type="NCBI Taxonomy" id="1314781"/>
    <lineage>
        <taxon>Eukaryota</taxon>
        <taxon>Fungi</taxon>
        <taxon>Dikarya</taxon>
        <taxon>Basidiomycota</taxon>
        <taxon>Agaricomycotina</taxon>
        <taxon>Agaricomycetes</taxon>
        <taxon>Auriculariales</taxon>
        <taxon>Exidiaceae</taxon>
        <taxon>Exidia</taxon>
    </lineage>
</organism>
<evidence type="ECO:0000256" key="1">
    <source>
        <dbReference type="SAM" id="Phobius"/>
    </source>
</evidence>
<keyword evidence="1" id="KW-1133">Transmembrane helix</keyword>
<dbReference type="EMBL" id="KV425897">
    <property type="protein sequence ID" value="KZW00978.1"/>
    <property type="molecule type" value="Genomic_DNA"/>
</dbReference>
<gene>
    <name evidence="2" type="ORF">EXIGLDRAFT_793567</name>
</gene>
<evidence type="ECO:0000313" key="3">
    <source>
        <dbReference type="Proteomes" id="UP000077266"/>
    </source>
</evidence>
<proteinExistence type="predicted"/>
<keyword evidence="1" id="KW-0472">Membrane</keyword>
<feature type="transmembrane region" description="Helical" evidence="1">
    <location>
        <begin position="14"/>
        <end position="36"/>
    </location>
</feature>